<evidence type="ECO:0000313" key="2">
    <source>
        <dbReference type="Proteomes" id="UP000198323"/>
    </source>
</evidence>
<keyword evidence="2" id="KW-1185">Reference proteome</keyword>
<sequence length="656" mass="75493">MQALRFHYSKCLQQSWNKWRKSYQNSIQCILYQVAEKEEQHNSLLLRQILHIWRENALALIDERKATTQADEHYKRAILLKVLLQWKYIASLRVYHRQQKVAAVVEARKHLDTATAEERRTADESQTSLYFLFVLEDTAVAAAMGKAGDSESIVALVTFVAGEGKAVFSAWLRFAQGQQRNKERIEKAKGVYRAALLKEGVTRILRYTAGMKQLRGELQAQKQMKAAYNLHQSVYHCAMLWKQKALYKKVNKPGSFLPPLKKQVAFEVPEGSFEKRGCSAEERLWPSKCSDLPFLSARGNSILSELEVVRRERLPPRRPNFLIESLEGKELLGAPFSRTSKLFFTAGSVQAWMEVLSFFLYRSEMPFQSTDVNKCSSQTGNLMMDMEESSCKWLSQQGSTTHCYSYLAHSPLPSVPSRANDVHCAVQKPELRPPSSFMAQVKDRAQMKGGQPVHDQTGAHSRACQQREELKKLQPHLQSHLLSPEDLLRKWSHQNAGRSSAVAVTCSSPVCDSRVSYFPSINLTFPDKRNRINILLLFVPFIFCSAELKEREHSSREEMVLQRKLEAELQSIQQQMQYYFSRKQELRSCQQQAQILHKWLERRAQAQDQGSIRKVVEELDQLEVRISALTKAQLRERRHVQNLVARLHDIQVALDM</sequence>
<proteinExistence type="predicted"/>
<name>A0A226NAN9_CALSU</name>
<evidence type="ECO:0000313" key="1">
    <source>
        <dbReference type="EMBL" id="OXB64644.1"/>
    </source>
</evidence>
<comment type="caution">
    <text evidence="1">The sequence shown here is derived from an EMBL/GenBank/DDBJ whole genome shotgun (WGS) entry which is preliminary data.</text>
</comment>
<evidence type="ECO:0008006" key="3">
    <source>
        <dbReference type="Google" id="ProtNLM"/>
    </source>
</evidence>
<protein>
    <recommendedName>
        <fullName evidence="3">Protein SFI1 homolog</fullName>
    </recommendedName>
</protein>
<dbReference type="STRING" id="9009.A0A226NAN9"/>
<dbReference type="PANTHER" id="PTHR22028">
    <property type="entry name" value="SFI1 SPINDLE BODY DOMAIN-CONTAINING PROTEIN-RELATED"/>
    <property type="match status" value="1"/>
</dbReference>
<organism evidence="1 2">
    <name type="scientific">Callipepla squamata</name>
    <name type="common">Scaled quail</name>
    <dbReference type="NCBI Taxonomy" id="9009"/>
    <lineage>
        <taxon>Eukaryota</taxon>
        <taxon>Metazoa</taxon>
        <taxon>Chordata</taxon>
        <taxon>Craniata</taxon>
        <taxon>Vertebrata</taxon>
        <taxon>Euteleostomi</taxon>
        <taxon>Archelosauria</taxon>
        <taxon>Archosauria</taxon>
        <taxon>Dinosauria</taxon>
        <taxon>Saurischia</taxon>
        <taxon>Theropoda</taxon>
        <taxon>Coelurosauria</taxon>
        <taxon>Aves</taxon>
        <taxon>Neognathae</taxon>
        <taxon>Galloanserae</taxon>
        <taxon>Galliformes</taxon>
        <taxon>Odontophoridae</taxon>
        <taxon>Callipepla</taxon>
    </lineage>
</organism>
<dbReference type="Proteomes" id="UP000198323">
    <property type="component" value="Unassembled WGS sequence"/>
</dbReference>
<dbReference type="AlphaFoldDB" id="A0A226NAN9"/>
<dbReference type="EMBL" id="MCFN01000114">
    <property type="protein sequence ID" value="OXB64644.1"/>
    <property type="molecule type" value="Genomic_DNA"/>
</dbReference>
<accession>A0A226NAN9</accession>
<reference evidence="1 2" key="1">
    <citation type="submission" date="2016-07" db="EMBL/GenBank/DDBJ databases">
        <title>Disparate Historic Effective Population Sizes Predicted by Modern Levels of Genome Diversity for the Scaled Quail (Callipepla squamata) and the Northern Bobwhite (Colinus virginianus): Inferences from First and Second Generation Draft Genome Assemblies for Sympatric New World Quail.</title>
        <authorList>
            <person name="Oldeschulte D.L."/>
            <person name="Halley Y.A."/>
            <person name="Bhattarai E.K."/>
            <person name="Brashear W.A."/>
            <person name="Hill J."/>
            <person name="Metz R.P."/>
            <person name="Johnson C.D."/>
            <person name="Rollins D."/>
            <person name="Peterson M.J."/>
            <person name="Bickhart D.M."/>
            <person name="Decker J.E."/>
            <person name="Seabury C.M."/>
        </authorList>
    </citation>
    <scope>NUCLEOTIDE SEQUENCE [LARGE SCALE GENOMIC DNA]</scope>
    <source>
        <strain evidence="1 2">Texas</strain>
        <tissue evidence="1">Leg muscle</tissue>
    </source>
</reference>
<gene>
    <name evidence="1" type="ORF">ASZ78_008720</name>
</gene>
<dbReference type="GO" id="GO:0019902">
    <property type="term" value="F:phosphatase binding"/>
    <property type="evidence" value="ECO:0007669"/>
    <property type="project" value="TreeGrafter"/>
</dbReference>
<dbReference type="OrthoDB" id="195843at2759"/>
<dbReference type="InterPro" id="IPR052270">
    <property type="entry name" value="CACF_protein"/>
</dbReference>
<dbReference type="PANTHER" id="PTHR22028:SF4">
    <property type="entry name" value="PROTEIN SFI1 HOMOLOG"/>
    <property type="match status" value="1"/>
</dbReference>